<evidence type="ECO:0000313" key="1">
    <source>
        <dbReference type="EMBL" id="AAP80714.1"/>
    </source>
</evidence>
<sequence length="177" mass="19866">MSAVNYSITLDTLVYHPTPTISGVEDKDLICYNVWKQVFGNAYVMESERAEAYVPEFDVPRRTNPPPRVCARYCPLRNLPPSLFRMLWAVPCGRAQLPSPSWQGAAFAARALRARAAHCEQGLRSRDQLVHRLRKIRGGFWGRILSPSCASRARTPHVKNSPGCVPCTPRPEPPIRA</sequence>
<organism evidence="1">
    <name type="scientific">Griffithsia japonica</name>
    <name type="common">Red alga</name>
    <dbReference type="NCBI Taxonomy" id="83288"/>
    <lineage>
        <taxon>Eukaryota</taxon>
        <taxon>Rhodophyta</taxon>
        <taxon>Florideophyceae</taxon>
        <taxon>Rhodymeniophycidae</taxon>
        <taxon>Ceramiales</taxon>
        <taxon>Ceramiaceae</taxon>
        <taxon>Griffithsia</taxon>
    </lineage>
</organism>
<protein>
    <submittedName>
        <fullName evidence="1">Phycobilisome 27.9kD linker polypeptide</fullName>
    </submittedName>
</protein>
<proteinExistence type="evidence at transcript level"/>
<accession>Q7XY89</accession>
<dbReference type="AlphaFoldDB" id="Q7XY89"/>
<dbReference type="EMBL" id="AF517873">
    <property type="protein sequence ID" value="AAP80714.1"/>
    <property type="molecule type" value="mRNA"/>
</dbReference>
<name>Q7XY89_GRIJA</name>
<reference evidence="1" key="1">
    <citation type="submission" date="2002-06" db="EMBL/GenBank/DDBJ databases">
        <title>Gj474 Griffithsia japonica phycobilisome 27.9kD linker polypeptide gene.</title>
        <authorList>
            <person name="Liu C.L."/>
            <person name="Lee Y.K."/>
            <person name="Lee H.K."/>
        </authorList>
    </citation>
    <scope>NUCLEOTIDE SEQUENCE</scope>
    <source>
        <strain evidence="1">Gj474</strain>
    </source>
</reference>